<dbReference type="Gene3D" id="1.10.3130.20">
    <property type="entry name" value="Phycobilisome linker domain"/>
    <property type="match status" value="1"/>
</dbReference>
<name>A0ABQ2XEU2_9BURK</name>
<proteinExistence type="predicted"/>
<dbReference type="InterPro" id="IPR025282">
    <property type="entry name" value="DUF4214"/>
</dbReference>
<reference evidence="3" key="1">
    <citation type="journal article" date="2019" name="Int. J. Syst. Evol. Microbiol.">
        <title>The Global Catalogue of Microorganisms (GCM) 10K type strain sequencing project: providing services to taxonomists for standard genome sequencing and annotation.</title>
        <authorList>
            <consortium name="The Broad Institute Genomics Platform"/>
            <consortium name="The Broad Institute Genome Sequencing Center for Infectious Disease"/>
            <person name="Wu L."/>
            <person name="Ma J."/>
        </authorList>
    </citation>
    <scope>NUCLEOTIDE SEQUENCE [LARGE SCALE GENOMIC DNA]</scope>
    <source>
        <strain evidence="3">KCTC 23916</strain>
    </source>
</reference>
<feature type="domain" description="DUF4214" evidence="1">
    <location>
        <begin position="226"/>
        <end position="270"/>
    </location>
</feature>
<comment type="caution">
    <text evidence="2">The sequence shown here is derived from an EMBL/GenBank/DDBJ whole genome shotgun (WGS) entry which is preliminary data.</text>
</comment>
<evidence type="ECO:0000259" key="1">
    <source>
        <dbReference type="Pfam" id="PF13946"/>
    </source>
</evidence>
<evidence type="ECO:0000313" key="3">
    <source>
        <dbReference type="Proteomes" id="UP000620127"/>
    </source>
</evidence>
<accession>A0ABQ2XEU2</accession>
<protein>
    <recommendedName>
        <fullName evidence="1">DUF4214 domain-containing protein</fullName>
    </recommendedName>
</protein>
<organism evidence="2 3">
    <name type="scientific">Undibacterium macrobrachii</name>
    <dbReference type="NCBI Taxonomy" id="1119058"/>
    <lineage>
        <taxon>Bacteria</taxon>
        <taxon>Pseudomonadati</taxon>
        <taxon>Pseudomonadota</taxon>
        <taxon>Betaproteobacteria</taxon>
        <taxon>Burkholderiales</taxon>
        <taxon>Oxalobacteraceae</taxon>
        <taxon>Undibacterium</taxon>
    </lineage>
</organism>
<sequence>MYDKDGSAVQTALQQANPVVFSESTINQILALATKDNTKVTFDETTPDASGNVTVGSGTDVVLVNSSNTFATTVKPPANAPVVIFQGKGGVVASINDPAATVPSADQTKVDRIVIGSAGNDIIAIGDARNTKIILGTGNSTVGTGLGVDTVEAGLGNSTIIGGSGDYAVVKLAGNASNYVVAGNNGHVVITDMTTKKTTDISKIQYVQLDNGNALVFAKNSLEGQIATLYHTMFGRYADAGGLDYWFDAAKGGATLKQIAGAFAASSEYAPYVSQTNEQFIQSLYKNTFNRAGEDAGVAYWLDQLSHGQTRVDVISNFATIAIQNVMHEAPNQEAQIVGSVSIVTGIV</sequence>
<dbReference type="SUPFAM" id="SSF51120">
    <property type="entry name" value="beta-Roll"/>
    <property type="match status" value="1"/>
</dbReference>
<gene>
    <name evidence="2" type="ORF">GCM10011282_16780</name>
</gene>
<dbReference type="RefSeq" id="WP_189345659.1">
    <property type="nucleotide sequence ID" value="NZ_BMYT01000002.1"/>
</dbReference>
<keyword evidence="3" id="KW-1185">Reference proteome</keyword>
<dbReference type="InterPro" id="IPR011049">
    <property type="entry name" value="Serralysin-like_metalloprot_C"/>
</dbReference>
<dbReference type="Pfam" id="PF13946">
    <property type="entry name" value="DUF4214"/>
    <property type="match status" value="2"/>
</dbReference>
<dbReference type="Proteomes" id="UP000620127">
    <property type="component" value="Unassembled WGS sequence"/>
</dbReference>
<evidence type="ECO:0000313" key="2">
    <source>
        <dbReference type="EMBL" id="GGX11093.1"/>
    </source>
</evidence>
<feature type="domain" description="DUF4214" evidence="1">
    <location>
        <begin position="275"/>
        <end position="319"/>
    </location>
</feature>
<dbReference type="EMBL" id="BMYT01000002">
    <property type="protein sequence ID" value="GGX11093.1"/>
    <property type="molecule type" value="Genomic_DNA"/>
</dbReference>
<dbReference type="InterPro" id="IPR038255">
    <property type="entry name" value="PBS_linker_sf"/>
</dbReference>